<name>A0A9X5EDZ9_9CYAN</name>
<comment type="caution">
    <text evidence="1">The sequence shown here is derived from an EMBL/GenBank/DDBJ whole genome shotgun (WGS) entry which is preliminary data.</text>
</comment>
<dbReference type="Gene3D" id="3.90.25.10">
    <property type="entry name" value="UDP-galactose 4-epimerase, domain 1"/>
    <property type="match status" value="1"/>
</dbReference>
<accession>A0A9X5EDZ9</accession>
<sequence>MKLYKAVDVLKAHKILLYQPQVSLKDGLAREWNWIQSLAKRAECDRESKAFILQL</sequence>
<evidence type="ECO:0000313" key="2">
    <source>
        <dbReference type="Proteomes" id="UP000031532"/>
    </source>
</evidence>
<protein>
    <submittedName>
        <fullName evidence="1">Uncharacterized protein</fullName>
    </submittedName>
</protein>
<dbReference type="RefSeq" id="WP_165587783.1">
    <property type="nucleotide sequence ID" value="NZ_JTJC03000017.1"/>
</dbReference>
<reference evidence="1 2" key="1">
    <citation type="journal article" date="2015" name="Genome Announc.">
        <title>Draft Genome Sequence of the Terrestrial Cyanobacterium Scytonema millei VB511283, Isolated from Eastern India.</title>
        <authorList>
            <person name="Sen D."/>
            <person name="Chandrababunaidu M.M."/>
            <person name="Singh D."/>
            <person name="Sanghi N."/>
            <person name="Ghorai A."/>
            <person name="Mishra G.P."/>
            <person name="Madduluri M."/>
            <person name="Adhikary S.P."/>
            <person name="Tripathy S."/>
        </authorList>
    </citation>
    <scope>NUCLEOTIDE SEQUENCE [LARGE SCALE GENOMIC DNA]</scope>
    <source>
        <strain evidence="1 2">VB511283</strain>
    </source>
</reference>
<gene>
    <name evidence="1" type="ORF">QH73_0025955</name>
</gene>
<keyword evidence="2" id="KW-1185">Reference proteome</keyword>
<dbReference type="EMBL" id="JTJC03000017">
    <property type="protein sequence ID" value="NHC38022.1"/>
    <property type="molecule type" value="Genomic_DNA"/>
</dbReference>
<organism evidence="1 2">
    <name type="scientific">Scytonema millei VB511283</name>
    <dbReference type="NCBI Taxonomy" id="1245923"/>
    <lineage>
        <taxon>Bacteria</taxon>
        <taxon>Bacillati</taxon>
        <taxon>Cyanobacteriota</taxon>
        <taxon>Cyanophyceae</taxon>
        <taxon>Nostocales</taxon>
        <taxon>Scytonemataceae</taxon>
        <taxon>Scytonema</taxon>
    </lineage>
</organism>
<dbReference type="AlphaFoldDB" id="A0A9X5EDZ9"/>
<evidence type="ECO:0000313" key="1">
    <source>
        <dbReference type="EMBL" id="NHC38022.1"/>
    </source>
</evidence>
<dbReference type="Proteomes" id="UP000031532">
    <property type="component" value="Unassembled WGS sequence"/>
</dbReference>
<proteinExistence type="predicted"/>